<proteinExistence type="inferred from homology"/>
<gene>
    <name evidence="7" type="ORF">BOKJ2_LOCUS13877</name>
</gene>
<dbReference type="Proteomes" id="UP000614601">
    <property type="component" value="Unassembled WGS sequence"/>
</dbReference>
<evidence type="ECO:0000259" key="5">
    <source>
        <dbReference type="SMART" id="SM00385"/>
    </source>
</evidence>
<evidence type="ECO:0000313" key="7">
    <source>
        <dbReference type="EMBL" id="CAD5229921.1"/>
    </source>
</evidence>
<dbReference type="FunFam" id="1.10.472.10:FF:000001">
    <property type="entry name" value="G2/mitotic-specific cyclin"/>
    <property type="match status" value="1"/>
</dbReference>
<evidence type="ECO:0000313" key="8">
    <source>
        <dbReference type="Proteomes" id="UP000614601"/>
    </source>
</evidence>
<dbReference type="Proteomes" id="UP000783686">
    <property type="component" value="Unassembled WGS sequence"/>
</dbReference>
<feature type="domain" description="Cyclin-like" evidence="5">
    <location>
        <begin position="248"/>
        <end position="332"/>
    </location>
</feature>
<evidence type="ECO:0008006" key="9">
    <source>
        <dbReference type="Google" id="ProtNLM"/>
    </source>
</evidence>
<dbReference type="SMART" id="SM01332">
    <property type="entry name" value="Cyclin_C"/>
    <property type="match status" value="1"/>
</dbReference>
<feature type="domain" description="Cyclin C-terminal" evidence="6">
    <location>
        <begin position="244"/>
        <end position="362"/>
    </location>
</feature>
<accession>A0A811LQH8</accession>
<dbReference type="SMART" id="SM00385">
    <property type="entry name" value="CYCLIN"/>
    <property type="match status" value="2"/>
</dbReference>
<evidence type="ECO:0000259" key="6">
    <source>
        <dbReference type="SMART" id="SM01332"/>
    </source>
</evidence>
<sequence>MMLRNRDTNANQAAGRQALKNVASKHKNVGVKGDEPKAKRAALGDITHALSSYQIDSTKKKVSTTTFSSKKNKVERLLPLKDVFEAEELEVDPCPGFDFDKENANDPNAVSEFACDIFKYLKWREPDFMPINYMGRHKHMDSKTRAVLVDWLVEIQEAFEQNHETLYMAVNLVDRFFSNSKRITRDSLQLVTCAAALVAAKVEERSAPLLDDLIYLVKDAFNSDTLKQMEQDLLCTIGFDLCAPLSYSFLRRYGRVIKADMALLTLSRYILEVSLHFLDFCRLSPSKMAAASLLLALKMTKSGTWNSALHKYSTYVVEDIEELAWSLNHMICAYRTQHPDVKMVWGKYSHEVFFEVAKIPTLKDKYPHDAPIVPPPQVQAMDEKLLANRH</sequence>
<feature type="domain" description="Cyclin-like" evidence="5">
    <location>
        <begin position="150"/>
        <end position="235"/>
    </location>
</feature>
<dbReference type="EMBL" id="CAJFCW020000006">
    <property type="protein sequence ID" value="CAG9127319.1"/>
    <property type="molecule type" value="Genomic_DNA"/>
</dbReference>
<dbReference type="Pfam" id="PF02984">
    <property type="entry name" value="Cyclin_C"/>
    <property type="match status" value="1"/>
</dbReference>
<dbReference type="InterPro" id="IPR046965">
    <property type="entry name" value="Cyclin_A/B-like"/>
</dbReference>
<dbReference type="InterPro" id="IPR039361">
    <property type="entry name" value="Cyclin"/>
</dbReference>
<keyword evidence="1" id="KW-0132">Cell division</keyword>
<dbReference type="PIRSF" id="PIRSF001771">
    <property type="entry name" value="Cyclin_A_B_D_E"/>
    <property type="match status" value="1"/>
</dbReference>
<dbReference type="Pfam" id="PF00134">
    <property type="entry name" value="Cyclin_N"/>
    <property type="match status" value="1"/>
</dbReference>
<keyword evidence="2 4" id="KW-0195">Cyclin</keyword>
<organism evidence="7 8">
    <name type="scientific">Bursaphelenchus okinawaensis</name>
    <dbReference type="NCBI Taxonomy" id="465554"/>
    <lineage>
        <taxon>Eukaryota</taxon>
        <taxon>Metazoa</taxon>
        <taxon>Ecdysozoa</taxon>
        <taxon>Nematoda</taxon>
        <taxon>Chromadorea</taxon>
        <taxon>Rhabditida</taxon>
        <taxon>Tylenchina</taxon>
        <taxon>Tylenchomorpha</taxon>
        <taxon>Aphelenchoidea</taxon>
        <taxon>Aphelenchoididae</taxon>
        <taxon>Bursaphelenchus</taxon>
    </lineage>
</organism>
<dbReference type="InterPro" id="IPR013763">
    <property type="entry name" value="Cyclin-like_dom"/>
</dbReference>
<name>A0A811LQH8_9BILA</name>
<dbReference type="SUPFAM" id="SSF47954">
    <property type="entry name" value="Cyclin-like"/>
    <property type="match status" value="2"/>
</dbReference>
<evidence type="ECO:0000256" key="2">
    <source>
        <dbReference type="ARBA" id="ARBA00023127"/>
    </source>
</evidence>
<dbReference type="PANTHER" id="PTHR10177">
    <property type="entry name" value="CYCLINS"/>
    <property type="match status" value="1"/>
</dbReference>
<reference evidence="7" key="1">
    <citation type="submission" date="2020-09" db="EMBL/GenBank/DDBJ databases">
        <authorList>
            <person name="Kikuchi T."/>
        </authorList>
    </citation>
    <scope>NUCLEOTIDE SEQUENCE</scope>
    <source>
        <strain evidence="7">SH1</strain>
    </source>
</reference>
<keyword evidence="3" id="KW-0131">Cell cycle</keyword>
<dbReference type="InterPro" id="IPR006671">
    <property type="entry name" value="Cyclin_N"/>
</dbReference>
<dbReference type="GO" id="GO:0016538">
    <property type="term" value="F:cyclin-dependent protein serine/threonine kinase regulator activity"/>
    <property type="evidence" value="ECO:0007669"/>
    <property type="project" value="InterPro"/>
</dbReference>
<evidence type="ECO:0000256" key="3">
    <source>
        <dbReference type="ARBA" id="ARBA00023306"/>
    </source>
</evidence>
<comment type="caution">
    <text evidence="7">The sequence shown here is derived from an EMBL/GenBank/DDBJ whole genome shotgun (WGS) entry which is preliminary data.</text>
</comment>
<dbReference type="InterPro" id="IPR036915">
    <property type="entry name" value="Cyclin-like_sf"/>
</dbReference>
<dbReference type="Gene3D" id="1.10.472.10">
    <property type="entry name" value="Cyclin-like"/>
    <property type="match status" value="2"/>
</dbReference>
<keyword evidence="8" id="KW-1185">Reference proteome</keyword>
<dbReference type="GO" id="GO:0044772">
    <property type="term" value="P:mitotic cell cycle phase transition"/>
    <property type="evidence" value="ECO:0007669"/>
    <property type="project" value="InterPro"/>
</dbReference>
<dbReference type="GO" id="GO:0051301">
    <property type="term" value="P:cell division"/>
    <property type="evidence" value="ECO:0007669"/>
    <property type="project" value="UniProtKB-KW"/>
</dbReference>
<protein>
    <recommendedName>
        <fullName evidence="9">G2/mitotic-specific cyclin-B3</fullName>
    </recommendedName>
</protein>
<evidence type="ECO:0000256" key="1">
    <source>
        <dbReference type="ARBA" id="ARBA00022618"/>
    </source>
</evidence>
<dbReference type="AlphaFoldDB" id="A0A811LQH8"/>
<dbReference type="OrthoDB" id="5590282at2759"/>
<comment type="similarity">
    <text evidence="4">Belongs to the cyclin family.</text>
</comment>
<dbReference type="EMBL" id="CAJFDH010000006">
    <property type="protein sequence ID" value="CAD5229921.1"/>
    <property type="molecule type" value="Genomic_DNA"/>
</dbReference>
<evidence type="ECO:0000256" key="4">
    <source>
        <dbReference type="RuleBase" id="RU000383"/>
    </source>
</evidence>
<dbReference type="InterPro" id="IPR004367">
    <property type="entry name" value="Cyclin_C-dom"/>
</dbReference>